<sequence length="576" mass="63989">MLLQRNPQLSRCIPPNTPHSMIHSIPTWQDNVDLCMGRGAAVNILETTYPRFYIHPFLQQVIEIVLGSHDASPEQTCLLFPSLRIAKAFRSHMHLQFPSSFPEDGEIHSVAELLSAPPLGCTIFAVLFNLDQKGLAMNFWTFSGNGISSRLAENCLRRLNGQMEMTLGLPTEPDHEYASYYSSHSPITSVSEAKERIKTRFAGISADGTSNIRGVARLSTNDVYIYSTGMSAIWHVHQMLHDVFGGKFDDHGRPFIAAHVNMLYVDSYKLLEATTSRHHFFTNDTLDDLELFLNGSASSDTAVLAIFTDFPGNPHLRSADLPRLRMLGDKYHIPIIIDETVGCHLNVAVLPYADVVVASLSKVFSGYANVLGGALLLNPSSEFYARFKAHLNGNYEDNYFDADALVMEINSRGVEDRLAKINKNTEALADWLFSRSKAGAMNNSVIQEVFYPKYQSHEKYERCIRTVTATEGNGSDSNIEQVFRPGYGGLLSLSFTSLDAAKTFYESIQCYKGATLGTLVTLLTAFVVAAFPPQKMDWVREHDVAEALVRFSVGVEDISRIVNSVEAALFAAEKSR</sequence>
<keyword evidence="4" id="KW-0808">Transferase</keyword>
<dbReference type="OrthoDB" id="10047078at2759"/>
<proteinExistence type="inferred from homology"/>
<dbReference type="GO" id="GO:0019346">
    <property type="term" value="P:transsulfuration"/>
    <property type="evidence" value="ECO:0007669"/>
    <property type="project" value="InterPro"/>
</dbReference>
<evidence type="ECO:0000256" key="2">
    <source>
        <dbReference type="ARBA" id="ARBA00022898"/>
    </source>
</evidence>
<keyword evidence="2 3" id="KW-0663">Pyridoxal phosphate</keyword>
<evidence type="ECO:0000313" key="5">
    <source>
        <dbReference type="Proteomes" id="UP000799118"/>
    </source>
</evidence>
<dbReference type="Proteomes" id="UP000799118">
    <property type="component" value="Unassembled WGS sequence"/>
</dbReference>
<dbReference type="AlphaFoldDB" id="A0A6A4HHR3"/>
<reference evidence="4" key="1">
    <citation type="journal article" date="2019" name="Environ. Microbiol.">
        <title>Fungal ecological strategies reflected in gene transcription - a case study of two litter decomposers.</title>
        <authorList>
            <person name="Barbi F."/>
            <person name="Kohler A."/>
            <person name="Barry K."/>
            <person name="Baskaran P."/>
            <person name="Daum C."/>
            <person name="Fauchery L."/>
            <person name="Ihrmark K."/>
            <person name="Kuo A."/>
            <person name="LaButti K."/>
            <person name="Lipzen A."/>
            <person name="Morin E."/>
            <person name="Grigoriev I.V."/>
            <person name="Henrissat B."/>
            <person name="Lindahl B."/>
            <person name="Martin F."/>
        </authorList>
    </citation>
    <scope>NUCLEOTIDE SEQUENCE</scope>
    <source>
        <strain evidence="4">JB14</strain>
    </source>
</reference>
<name>A0A6A4HHR3_9AGAR</name>
<dbReference type="InterPro" id="IPR000277">
    <property type="entry name" value="Cys/Met-Metab_PyrdxlP-dep_enz"/>
</dbReference>
<dbReference type="PANTHER" id="PTHR42699:SF1">
    <property type="entry name" value="CYSTATHIONINE GAMMA-SYNTHASE-RELATED"/>
    <property type="match status" value="1"/>
</dbReference>
<dbReference type="Gene3D" id="3.90.1150.10">
    <property type="entry name" value="Aspartate Aminotransferase, domain 1"/>
    <property type="match status" value="1"/>
</dbReference>
<evidence type="ECO:0000256" key="1">
    <source>
        <dbReference type="ARBA" id="ARBA00001933"/>
    </source>
</evidence>
<dbReference type="GO" id="GO:0003962">
    <property type="term" value="F:cystathionine gamma-synthase activity"/>
    <property type="evidence" value="ECO:0007669"/>
    <property type="project" value="TreeGrafter"/>
</dbReference>
<keyword evidence="5" id="KW-1185">Reference proteome</keyword>
<comment type="cofactor">
    <cofactor evidence="1 3">
        <name>pyridoxal 5'-phosphate</name>
        <dbReference type="ChEBI" id="CHEBI:597326"/>
    </cofactor>
</comment>
<accession>A0A6A4HHR3</accession>
<protein>
    <submittedName>
        <fullName evidence="4">PLP-dependent transferase</fullName>
    </submittedName>
</protein>
<dbReference type="EMBL" id="ML769514">
    <property type="protein sequence ID" value="KAE9396415.1"/>
    <property type="molecule type" value="Genomic_DNA"/>
</dbReference>
<dbReference type="PANTHER" id="PTHR42699">
    <property type="match status" value="1"/>
</dbReference>
<dbReference type="InterPro" id="IPR015424">
    <property type="entry name" value="PyrdxlP-dep_Trfase"/>
</dbReference>
<dbReference type="InterPro" id="IPR015422">
    <property type="entry name" value="PyrdxlP-dep_Trfase_small"/>
</dbReference>
<dbReference type="GO" id="GO:0030170">
    <property type="term" value="F:pyridoxal phosphate binding"/>
    <property type="evidence" value="ECO:0007669"/>
    <property type="project" value="InterPro"/>
</dbReference>
<gene>
    <name evidence="4" type="ORF">BT96DRAFT_861013</name>
</gene>
<dbReference type="Gene3D" id="3.40.640.10">
    <property type="entry name" value="Type I PLP-dependent aspartate aminotransferase-like (Major domain)"/>
    <property type="match status" value="1"/>
</dbReference>
<dbReference type="InterPro" id="IPR015421">
    <property type="entry name" value="PyrdxlP-dep_Trfase_major"/>
</dbReference>
<dbReference type="SUPFAM" id="SSF53383">
    <property type="entry name" value="PLP-dependent transferases"/>
    <property type="match status" value="1"/>
</dbReference>
<dbReference type="Pfam" id="PF01053">
    <property type="entry name" value="Cys_Met_Meta_PP"/>
    <property type="match status" value="1"/>
</dbReference>
<organism evidence="4 5">
    <name type="scientific">Gymnopus androsaceus JB14</name>
    <dbReference type="NCBI Taxonomy" id="1447944"/>
    <lineage>
        <taxon>Eukaryota</taxon>
        <taxon>Fungi</taxon>
        <taxon>Dikarya</taxon>
        <taxon>Basidiomycota</taxon>
        <taxon>Agaricomycotina</taxon>
        <taxon>Agaricomycetes</taxon>
        <taxon>Agaricomycetidae</taxon>
        <taxon>Agaricales</taxon>
        <taxon>Marasmiineae</taxon>
        <taxon>Omphalotaceae</taxon>
        <taxon>Gymnopus</taxon>
    </lineage>
</organism>
<dbReference type="InterPro" id="IPR051750">
    <property type="entry name" value="Trans-sulfuration_enzymes"/>
</dbReference>
<evidence type="ECO:0000256" key="3">
    <source>
        <dbReference type="RuleBase" id="RU362118"/>
    </source>
</evidence>
<evidence type="ECO:0000313" key="4">
    <source>
        <dbReference type="EMBL" id="KAE9396415.1"/>
    </source>
</evidence>
<comment type="similarity">
    <text evidence="3">Belongs to the trans-sulfuration enzymes family.</text>
</comment>